<proteinExistence type="inferred from homology"/>
<dbReference type="OrthoDB" id="288590at2759"/>
<comment type="similarity">
    <text evidence="1 2">Belongs to the iron/ascorbate-dependent oxidoreductase family.</text>
</comment>
<dbReference type="STRING" id="1392255.A0A2I1CBZ6"/>
<keyword evidence="5" id="KW-1185">Reference proteome</keyword>
<protein>
    <submittedName>
        <fullName evidence="4">Oxidoreductase</fullName>
    </submittedName>
</protein>
<evidence type="ECO:0000256" key="1">
    <source>
        <dbReference type="ARBA" id="ARBA00008056"/>
    </source>
</evidence>
<dbReference type="GeneID" id="36532089"/>
<dbReference type="PANTHER" id="PTHR47990">
    <property type="entry name" value="2-OXOGLUTARATE (2OG) AND FE(II)-DEPENDENT OXYGENASE SUPERFAMILY PROTEIN-RELATED"/>
    <property type="match status" value="1"/>
</dbReference>
<dbReference type="InterPro" id="IPR050231">
    <property type="entry name" value="Iron_ascorbate_oxido_reductase"/>
</dbReference>
<dbReference type="FunFam" id="2.60.120.330:FF:000072">
    <property type="entry name" value="Oxidoreductase"/>
    <property type="match status" value="1"/>
</dbReference>
<dbReference type="GO" id="GO:0016491">
    <property type="term" value="F:oxidoreductase activity"/>
    <property type="evidence" value="ECO:0007669"/>
    <property type="project" value="UniProtKB-KW"/>
</dbReference>
<evidence type="ECO:0000313" key="5">
    <source>
        <dbReference type="Proteomes" id="UP000234474"/>
    </source>
</evidence>
<accession>A0A2I1CBZ6</accession>
<dbReference type="RefSeq" id="XP_024683748.1">
    <property type="nucleotide sequence ID" value="XM_024824764.1"/>
</dbReference>
<dbReference type="AlphaFoldDB" id="A0A2I1CBZ6"/>
<keyword evidence="2" id="KW-0560">Oxidoreductase</keyword>
<organism evidence="4 5">
    <name type="scientific">Aspergillus novofumigatus (strain IBT 16806)</name>
    <dbReference type="NCBI Taxonomy" id="1392255"/>
    <lineage>
        <taxon>Eukaryota</taxon>
        <taxon>Fungi</taxon>
        <taxon>Dikarya</taxon>
        <taxon>Ascomycota</taxon>
        <taxon>Pezizomycotina</taxon>
        <taxon>Eurotiomycetes</taxon>
        <taxon>Eurotiomycetidae</taxon>
        <taxon>Eurotiales</taxon>
        <taxon>Aspergillaceae</taxon>
        <taxon>Aspergillus</taxon>
        <taxon>Aspergillus subgen. Fumigati</taxon>
    </lineage>
</organism>
<comment type="caution">
    <text evidence="4">The sequence shown here is derived from an EMBL/GenBank/DDBJ whole genome shotgun (WGS) entry which is preliminary data.</text>
</comment>
<dbReference type="OMA" id="PRYSETI"/>
<dbReference type="VEuPathDB" id="FungiDB:P174DRAFT_419113"/>
<evidence type="ECO:0000259" key="3">
    <source>
        <dbReference type="PROSITE" id="PS51471"/>
    </source>
</evidence>
<dbReference type="EMBL" id="MSZS01000003">
    <property type="protein sequence ID" value="PKX95153.1"/>
    <property type="molecule type" value="Genomic_DNA"/>
</dbReference>
<dbReference type="InterPro" id="IPR005123">
    <property type="entry name" value="Oxoglu/Fe-dep_dioxygenase_dom"/>
</dbReference>
<dbReference type="Pfam" id="PF03171">
    <property type="entry name" value="2OG-FeII_Oxy"/>
    <property type="match status" value="1"/>
</dbReference>
<dbReference type="SUPFAM" id="SSF51197">
    <property type="entry name" value="Clavaminate synthase-like"/>
    <property type="match status" value="1"/>
</dbReference>
<keyword evidence="2" id="KW-0408">Iron</keyword>
<keyword evidence="2" id="KW-0479">Metal-binding</keyword>
<dbReference type="Gene3D" id="2.60.120.330">
    <property type="entry name" value="B-lactam Antibiotic, Isopenicillin N Synthase, Chain"/>
    <property type="match status" value="1"/>
</dbReference>
<dbReference type="Proteomes" id="UP000234474">
    <property type="component" value="Unassembled WGS sequence"/>
</dbReference>
<evidence type="ECO:0000313" key="4">
    <source>
        <dbReference type="EMBL" id="PKX95153.1"/>
    </source>
</evidence>
<reference evidence="5" key="1">
    <citation type="journal article" date="2018" name="Proc. Natl. Acad. Sci. U.S.A.">
        <title>Linking secondary metabolites to gene clusters through genome sequencing of six diverse Aspergillus species.</title>
        <authorList>
            <person name="Kaerboelling I."/>
            <person name="Vesth T.C."/>
            <person name="Frisvad J.C."/>
            <person name="Nybo J.L."/>
            <person name="Theobald S."/>
            <person name="Kuo A."/>
            <person name="Bowyer P."/>
            <person name="Matsuda Y."/>
            <person name="Mondo S."/>
            <person name="Lyhne E.K."/>
            <person name="Kogle M.E."/>
            <person name="Clum A."/>
            <person name="Lipzen A."/>
            <person name="Salamov A."/>
            <person name="Ngan C.Y."/>
            <person name="Daum C."/>
            <person name="Chiniquy J."/>
            <person name="Barry K."/>
            <person name="LaButti K."/>
            <person name="Haridas S."/>
            <person name="Simmons B.A."/>
            <person name="Magnuson J.K."/>
            <person name="Mortensen U.H."/>
            <person name="Larsen T.O."/>
            <person name="Grigoriev I.V."/>
            <person name="Baker S.E."/>
            <person name="Andersen M.R."/>
        </authorList>
    </citation>
    <scope>NUCLEOTIDE SEQUENCE [LARGE SCALE GENOMIC DNA]</scope>
    <source>
        <strain evidence="5">IBT 16806</strain>
    </source>
</reference>
<evidence type="ECO:0000256" key="2">
    <source>
        <dbReference type="RuleBase" id="RU003682"/>
    </source>
</evidence>
<dbReference type="InterPro" id="IPR027443">
    <property type="entry name" value="IPNS-like_sf"/>
</dbReference>
<feature type="domain" description="Fe2OG dioxygenase" evidence="3">
    <location>
        <begin position="203"/>
        <end position="327"/>
    </location>
</feature>
<dbReference type="PROSITE" id="PS51471">
    <property type="entry name" value="FE2OG_OXY"/>
    <property type="match status" value="1"/>
</dbReference>
<dbReference type="InterPro" id="IPR044861">
    <property type="entry name" value="IPNS-like_FE2OG_OXY"/>
</dbReference>
<name>A0A2I1CBZ6_ASPN1</name>
<sequence>MTVNGKVIDSPNGQYVAAGIDMSDLFPAPFPTNVKTVHLETLSLAKLLQRDEDELRRIYENCKDPGFFQLDLTDDEQGVQLLRDAVDCARLMKQLLPNMSVEEKRTYKQHSRVGVYSKGYQVYDVLPNGQPKYNETVNFPMTEMLGYGDSTVDLPDWLSPHRELFQRTMRSGNKIANIVLAALEVGLQVPRGALTDAHRIQDPSDDFLRLLRYPGLQPDQPRDDLRFPAHKDFTSLGILFTWLGGLQLPASASAPGVTSGTMTGPLDIAEDAWRWVQPVPGTAIVNVGNALEILTNKALTSGLHRVVRAPGEQLPFDRYSVLVGTRPANSFPMKPLQSPQISPVLDPAAAEIATMTSGQWGAHNIGSFNNWVKARTERQEVLIIP</sequence>
<gene>
    <name evidence="4" type="ORF">P174DRAFT_419113</name>
</gene>
<dbReference type="GO" id="GO:0046872">
    <property type="term" value="F:metal ion binding"/>
    <property type="evidence" value="ECO:0007669"/>
    <property type="project" value="UniProtKB-KW"/>
</dbReference>